<accession>A0A835JRA6</accession>
<dbReference type="OrthoDB" id="288590at2759"/>
<evidence type="ECO:0000313" key="6">
    <source>
        <dbReference type="EMBL" id="KAF9673079.1"/>
    </source>
</evidence>
<evidence type="ECO:0000259" key="5">
    <source>
        <dbReference type="PROSITE" id="PS51471"/>
    </source>
</evidence>
<comment type="caution">
    <text evidence="6">The sequence shown here is derived from an EMBL/GenBank/DDBJ whole genome shotgun (WGS) entry which is preliminary data.</text>
</comment>
<keyword evidence="3" id="KW-0847">Vitamin C</keyword>
<evidence type="ECO:0000256" key="3">
    <source>
        <dbReference type="ARBA" id="ARBA00022896"/>
    </source>
</evidence>
<dbReference type="EMBL" id="JADGMS010000011">
    <property type="protein sequence ID" value="KAF9673079.1"/>
    <property type="molecule type" value="Genomic_DNA"/>
</dbReference>
<dbReference type="PANTHER" id="PTHR47991">
    <property type="entry name" value="OXOGLUTARATE/IRON-DEPENDENT DIOXYGENASE"/>
    <property type="match status" value="1"/>
</dbReference>
<evidence type="ECO:0000256" key="1">
    <source>
        <dbReference type="ARBA" id="ARBA00008056"/>
    </source>
</evidence>
<dbReference type="SUPFAM" id="SSF51197">
    <property type="entry name" value="Clavaminate synthase-like"/>
    <property type="match status" value="2"/>
</dbReference>
<protein>
    <recommendedName>
        <fullName evidence="5">Fe2OG dioxygenase domain-containing protein</fullName>
    </recommendedName>
</protein>
<evidence type="ECO:0000256" key="4">
    <source>
        <dbReference type="ARBA" id="ARBA00023004"/>
    </source>
</evidence>
<gene>
    <name evidence="6" type="ORF">SADUNF_Sadunf11G0111500</name>
</gene>
<keyword evidence="2" id="KW-0479">Metal-binding</keyword>
<dbReference type="InterPro" id="IPR050295">
    <property type="entry name" value="Plant_2OG-oxidoreductases"/>
</dbReference>
<evidence type="ECO:0000256" key="2">
    <source>
        <dbReference type="ARBA" id="ARBA00022723"/>
    </source>
</evidence>
<organism evidence="6 7">
    <name type="scientific">Salix dunnii</name>
    <dbReference type="NCBI Taxonomy" id="1413687"/>
    <lineage>
        <taxon>Eukaryota</taxon>
        <taxon>Viridiplantae</taxon>
        <taxon>Streptophyta</taxon>
        <taxon>Embryophyta</taxon>
        <taxon>Tracheophyta</taxon>
        <taxon>Spermatophyta</taxon>
        <taxon>Magnoliopsida</taxon>
        <taxon>eudicotyledons</taxon>
        <taxon>Gunneridae</taxon>
        <taxon>Pentapetalae</taxon>
        <taxon>rosids</taxon>
        <taxon>fabids</taxon>
        <taxon>Malpighiales</taxon>
        <taxon>Salicaceae</taxon>
        <taxon>Saliceae</taxon>
        <taxon>Salix</taxon>
    </lineage>
</organism>
<dbReference type="AlphaFoldDB" id="A0A835JRA6"/>
<dbReference type="PROSITE" id="PS51471">
    <property type="entry name" value="FE2OG_OXY"/>
    <property type="match status" value="2"/>
</dbReference>
<dbReference type="InterPro" id="IPR005123">
    <property type="entry name" value="Oxoglu/Fe-dep_dioxygenase_dom"/>
</dbReference>
<dbReference type="GO" id="GO:0046872">
    <property type="term" value="F:metal ion binding"/>
    <property type="evidence" value="ECO:0007669"/>
    <property type="project" value="UniProtKB-KW"/>
</dbReference>
<dbReference type="Pfam" id="PF03171">
    <property type="entry name" value="2OG-FeII_Oxy"/>
    <property type="match status" value="2"/>
</dbReference>
<dbReference type="Gene3D" id="2.60.120.330">
    <property type="entry name" value="B-lactam Antibiotic, Isopenicillin N Synthase, Chain"/>
    <property type="match status" value="2"/>
</dbReference>
<evidence type="ECO:0000313" key="7">
    <source>
        <dbReference type="Proteomes" id="UP000657918"/>
    </source>
</evidence>
<dbReference type="InterPro" id="IPR044861">
    <property type="entry name" value="IPNS-like_FE2OG_OXY"/>
</dbReference>
<dbReference type="InterPro" id="IPR026992">
    <property type="entry name" value="DIOX_N"/>
</dbReference>
<proteinExistence type="inferred from homology"/>
<reference evidence="6 7" key="1">
    <citation type="submission" date="2020-10" db="EMBL/GenBank/DDBJ databases">
        <title>Plant Genome Project.</title>
        <authorList>
            <person name="Zhang R.-G."/>
        </authorList>
    </citation>
    <scope>NUCLEOTIDE SEQUENCE [LARGE SCALE GENOMIC DNA]</scope>
    <source>
        <strain evidence="6">FAFU-HL-1</strain>
        <tissue evidence="6">Leaf</tissue>
    </source>
</reference>
<feature type="domain" description="Fe2OG dioxygenase" evidence="5">
    <location>
        <begin position="519"/>
        <end position="620"/>
    </location>
</feature>
<keyword evidence="4" id="KW-0408">Iron</keyword>
<comment type="similarity">
    <text evidence="1">Belongs to the iron/ascorbate-dependent oxidoreductase family.</text>
</comment>
<dbReference type="InterPro" id="IPR027443">
    <property type="entry name" value="IPNS-like_sf"/>
</dbReference>
<dbReference type="GO" id="GO:0031418">
    <property type="term" value="F:L-ascorbic acid binding"/>
    <property type="evidence" value="ECO:0007669"/>
    <property type="project" value="UniProtKB-KW"/>
</dbReference>
<dbReference type="Proteomes" id="UP000657918">
    <property type="component" value="Chromosome 11"/>
</dbReference>
<dbReference type="Pfam" id="PF14226">
    <property type="entry name" value="DIOX_N"/>
    <property type="match status" value="2"/>
</dbReference>
<feature type="domain" description="Fe2OG dioxygenase" evidence="5">
    <location>
        <begin position="196"/>
        <end position="297"/>
    </location>
</feature>
<sequence length="672" mass="75549">MPATMLLVAEDVLAFPGAKHLPPTCKDPISDLPTPPEAQASDGSIPVIDLEALHGPRRPDIVKQLAQACQLQGFFAVKNHGIPRTTVNNVFDTSREFFHLPKEERMKFYTPDPNSDIRLMNAYKDEVANVYVARESLKFHCHPVEKYANKWPTNPPSFRKSAAEYLTNVRRVEIALLGAISESLGLETDYIEKKLGGHYVSLNYYGACEQSNLELTYGVRAHTDPTIITILLQDDVPGLQALSEGKWMDVNPIPDTVVVHVGDLLQAISNHRYKSLVHQAMVNCDKERMSVASYCYPSSDAMIGPPEKLIDSDHPAVYKDFTFREFSEQMWKVIAFDDARAKHLPPTCKDPISDLPTLPEAEASDGSIPIIDLEALHGPRRPDIVKQLGQACQLQGFFAVKNHGISRPTVNSIFDTTREFFHLPMEERMKFYTPDPNSDIRLMNAYKDEVANVYVARESLKFHCHPVEKYVNKWPTNPPSFRKSATEYLTNVRRVEITLFGAISESLGLESDYIEKKLGGHYVSLNYYGACEKSNLELTYGARAHTDPTIITILLLDDVPGLQALSEGKWMDVNPIPDTVVVHVGDLLQAISNHRYKSLLHQAVVNCEKERMSIASYCYPSSDAMIGPPKKLIDGDHPAVYKDFTFKEFSEQMWKVIVFNDARLDSFKCSAA</sequence>
<name>A0A835JRA6_9ROSI</name>
<keyword evidence="7" id="KW-1185">Reference proteome</keyword>